<dbReference type="OrthoDB" id="3155975at2759"/>
<keyword evidence="3" id="KW-1185">Reference proteome</keyword>
<feature type="compositionally biased region" description="Basic and acidic residues" evidence="1">
    <location>
        <begin position="9"/>
        <end position="27"/>
    </location>
</feature>
<accession>G4TYS7</accession>
<name>G4TYS7_SERID</name>
<dbReference type="AlphaFoldDB" id="G4TYS7"/>
<feature type="non-terminal residue" evidence="2">
    <location>
        <position position="42"/>
    </location>
</feature>
<dbReference type="HOGENOM" id="CLU_3260760_0_0_1"/>
<comment type="caution">
    <text evidence="2">The sequence shown here is derived from an EMBL/GenBank/DDBJ whole genome shotgun (WGS) entry which is preliminary data.</text>
</comment>
<organism evidence="2 3">
    <name type="scientific">Serendipita indica (strain DSM 11827)</name>
    <name type="common">Root endophyte fungus</name>
    <name type="synonym">Piriformospora indica</name>
    <dbReference type="NCBI Taxonomy" id="1109443"/>
    <lineage>
        <taxon>Eukaryota</taxon>
        <taxon>Fungi</taxon>
        <taxon>Dikarya</taxon>
        <taxon>Basidiomycota</taxon>
        <taxon>Agaricomycotina</taxon>
        <taxon>Agaricomycetes</taxon>
        <taxon>Sebacinales</taxon>
        <taxon>Serendipitaceae</taxon>
        <taxon>Serendipita</taxon>
    </lineage>
</organism>
<sequence length="42" mass="4686">MLTAQDSETVQRHPEPAIRPAAEDEHNISSPILQAILNHKNI</sequence>
<proteinExistence type="predicted"/>
<dbReference type="InParanoid" id="G4TYS7"/>
<reference evidence="2 3" key="1">
    <citation type="journal article" date="2011" name="PLoS Pathog.">
        <title>Endophytic Life Strategies Decoded by Genome and Transcriptome Analyses of the Mutualistic Root Symbiont Piriformospora indica.</title>
        <authorList>
            <person name="Zuccaro A."/>
            <person name="Lahrmann U."/>
            <person name="Guldener U."/>
            <person name="Langen G."/>
            <person name="Pfiffi S."/>
            <person name="Biedenkopf D."/>
            <person name="Wong P."/>
            <person name="Samans B."/>
            <person name="Grimm C."/>
            <person name="Basiewicz M."/>
            <person name="Murat C."/>
            <person name="Martin F."/>
            <person name="Kogel K.H."/>
        </authorList>
    </citation>
    <scope>NUCLEOTIDE SEQUENCE [LARGE SCALE GENOMIC DNA]</scope>
    <source>
        <strain evidence="2 3">DSM 11827</strain>
    </source>
</reference>
<protein>
    <submittedName>
        <fullName evidence="2">Uncharacterized protein</fullName>
    </submittedName>
</protein>
<gene>
    <name evidence="2" type="ORF">PIIN_10463</name>
</gene>
<evidence type="ECO:0000313" key="2">
    <source>
        <dbReference type="EMBL" id="CCA76470.1"/>
    </source>
</evidence>
<evidence type="ECO:0000313" key="3">
    <source>
        <dbReference type="Proteomes" id="UP000007148"/>
    </source>
</evidence>
<dbReference type="EMBL" id="CAFZ01000770">
    <property type="protein sequence ID" value="CCA76470.1"/>
    <property type="molecule type" value="Genomic_DNA"/>
</dbReference>
<evidence type="ECO:0000256" key="1">
    <source>
        <dbReference type="SAM" id="MobiDB-lite"/>
    </source>
</evidence>
<dbReference type="Proteomes" id="UP000007148">
    <property type="component" value="Unassembled WGS sequence"/>
</dbReference>
<feature type="region of interest" description="Disordered" evidence="1">
    <location>
        <begin position="1"/>
        <end position="30"/>
    </location>
</feature>